<proteinExistence type="predicted"/>
<dbReference type="AlphaFoldDB" id="A0AA38CNU8"/>
<sequence length="75" mass="8573">MDVVSMVLTEDSWLPLLQFEGDKRDVAFYIPISRQRLSRVFQVSSNTEMVAIEIVLGKKYLCLRVRARVNAEVAA</sequence>
<comment type="caution">
    <text evidence="1">The sequence shown here is derived from an EMBL/GenBank/DDBJ whole genome shotgun (WGS) entry which is preliminary data.</text>
</comment>
<protein>
    <submittedName>
        <fullName evidence="1">Uncharacterized protein</fullName>
    </submittedName>
</protein>
<evidence type="ECO:0000313" key="2">
    <source>
        <dbReference type="Proteomes" id="UP000824469"/>
    </source>
</evidence>
<reference evidence="1 2" key="1">
    <citation type="journal article" date="2021" name="Nat. Plants">
        <title>The Taxus genome provides insights into paclitaxel biosynthesis.</title>
        <authorList>
            <person name="Xiong X."/>
            <person name="Gou J."/>
            <person name="Liao Q."/>
            <person name="Li Y."/>
            <person name="Zhou Q."/>
            <person name="Bi G."/>
            <person name="Li C."/>
            <person name="Du R."/>
            <person name="Wang X."/>
            <person name="Sun T."/>
            <person name="Guo L."/>
            <person name="Liang H."/>
            <person name="Lu P."/>
            <person name="Wu Y."/>
            <person name="Zhang Z."/>
            <person name="Ro D.K."/>
            <person name="Shang Y."/>
            <person name="Huang S."/>
            <person name="Yan J."/>
        </authorList>
    </citation>
    <scope>NUCLEOTIDE SEQUENCE [LARGE SCALE GENOMIC DNA]</scope>
    <source>
        <strain evidence="1">Ta-2019</strain>
    </source>
</reference>
<gene>
    <name evidence="1" type="ORF">KI387_011552</name>
</gene>
<dbReference type="Proteomes" id="UP000824469">
    <property type="component" value="Unassembled WGS sequence"/>
</dbReference>
<organism evidence="1 2">
    <name type="scientific">Taxus chinensis</name>
    <name type="common">Chinese yew</name>
    <name type="synonym">Taxus wallichiana var. chinensis</name>
    <dbReference type="NCBI Taxonomy" id="29808"/>
    <lineage>
        <taxon>Eukaryota</taxon>
        <taxon>Viridiplantae</taxon>
        <taxon>Streptophyta</taxon>
        <taxon>Embryophyta</taxon>
        <taxon>Tracheophyta</taxon>
        <taxon>Spermatophyta</taxon>
        <taxon>Pinopsida</taxon>
        <taxon>Pinidae</taxon>
        <taxon>Conifers II</taxon>
        <taxon>Cupressales</taxon>
        <taxon>Taxaceae</taxon>
        <taxon>Taxus</taxon>
    </lineage>
</organism>
<feature type="non-terminal residue" evidence="1">
    <location>
        <position position="75"/>
    </location>
</feature>
<keyword evidence="2" id="KW-1185">Reference proteome</keyword>
<accession>A0AA38CNU8</accession>
<evidence type="ECO:0000313" key="1">
    <source>
        <dbReference type="EMBL" id="KAH9299969.1"/>
    </source>
</evidence>
<dbReference type="EMBL" id="JAHRHJ020000009">
    <property type="protein sequence ID" value="KAH9299969.1"/>
    <property type="molecule type" value="Genomic_DNA"/>
</dbReference>
<name>A0AA38CNU8_TAXCH</name>